<gene>
    <name evidence="4" type="ORF">FHS42_004797</name>
</gene>
<dbReference type="EMBL" id="JACHJL010000012">
    <property type="protein sequence ID" value="MBB5937716.1"/>
    <property type="molecule type" value="Genomic_DNA"/>
</dbReference>
<dbReference type="PANTHER" id="PTHR11487">
    <property type="entry name" value="THIOESTERASE"/>
    <property type="match status" value="1"/>
</dbReference>
<reference evidence="4 5" key="1">
    <citation type="submission" date="2020-08" db="EMBL/GenBank/DDBJ databases">
        <title>Genomic Encyclopedia of Type Strains, Phase III (KMG-III): the genomes of soil and plant-associated and newly described type strains.</title>
        <authorList>
            <person name="Whitman W."/>
        </authorList>
    </citation>
    <scope>NUCLEOTIDE SEQUENCE [LARGE SCALE GENOMIC DNA]</scope>
    <source>
        <strain evidence="4 5">CECT 8305</strain>
    </source>
</reference>
<keyword evidence="2" id="KW-0378">Hydrolase</keyword>
<evidence type="ECO:0000256" key="2">
    <source>
        <dbReference type="ARBA" id="ARBA00022801"/>
    </source>
</evidence>
<proteinExistence type="inferred from homology"/>
<dbReference type="SMART" id="SM00824">
    <property type="entry name" value="PKS_TE"/>
    <property type="match status" value="1"/>
</dbReference>
<dbReference type="InterPro" id="IPR029058">
    <property type="entry name" value="AB_hydrolase_fold"/>
</dbReference>
<dbReference type="Proteomes" id="UP000588098">
    <property type="component" value="Unassembled WGS sequence"/>
</dbReference>
<dbReference type="RefSeq" id="WP_184574845.1">
    <property type="nucleotide sequence ID" value="NZ_JACHJL010000012.1"/>
</dbReference>
<evidence type="ECO:0000313" key="5">
    <source>
        <dbReference type="Proteomes" id="UP000588098"/>
    </source>
</evidence>
<feature type="domain" description="Thioesterase TesA-like" evidence="3">
    <location>
        <begin position="25"/>
        <end position="251"/>
    </location>
</feature>
<dbReference type="PANTHER" id="PTHR11487:SF0">
    <property type="entry name" value="S-ACYL FATTY ACID SYNTHASE THIOESTERASE, MEDIUM CHAIN"/>
    <property type="match status" value="1"/>
</dbReference>
<dbReference type="Gene3D" id="3.40.50.1820">
    <property type="entry name" value="alpha/beta hydrolase"/>
    <property type="match status" value="1"/>
</dbReference>
<dbReference type="SUPFAM" id="SSF53474">
    <property type="entry name" value="alpha/beta-Hydrolases"/>
    <property type="match status" value="1"/>
</dbReference>
<comment type="caution">
    <text evidence="4">The sequence shown here is derived from an EMBL/GenBank/DDBJ whole genome shotgun (WGS) entry which is preliminary data.</text>
</comment>
<keyword evidence="5" id="KW-1185">Reference proteome</keyword>
<dbReference type="Pfam" id="PF00975">
    <property type="entry name" value="Thioesterase"/>
    <property type="match status" value="1"/>
</dbReference>
<name>A0A7W9QCR3_9ACTN</name>
<dbReference type="GO" id="GO:0008610">
    <property type="term" value="P:lipid biosynthetic process"/>
    <property type="evidence" value="ECO:0007669"/>
    <property type="project" value="TreeGrafter"/>
</dbReference>
<dbReference type="InterPro" id="IPR001031">
    <property type="entry name" value="Thioesterase"/>
</dbReference>
<dbReference type="AlphaFoldDB" id="A0A7W9QCR3"/>
<dbReference type="GO" id="GO:0016787">
    <property type="term" value="F:hydrolase activity"/>
    <property type="evidence" value="ECO:0007669"/>
    <property type="project" value="UniProtKB-KW"/>
</dbReference>
<comment type="similarity">
    <text evidence="1">Belongs to the thioesterase family.</text>
</comment>
<organism evidence="4 5">
    <name type="scientific">Streptomyces zagrosensis</name>
    <dbReference type="NCBI Taxonomy" id="1042984"/>
    <lineage>
        <taxon>Bacteria</taxon>
        <taxon>Bacillati</taxon>
        <taxon>Actinomycetota</taxon>
        <taxon>Actinomycetes</taxon>
        <taxon>Kitasatosporales</taxon>
        <taxon>Streptomycetaceae</taxon>
        <taxon>Streptomyces</taxon>
    </lineage>
</organism>
<dbReference type="InterPro" id="IPR020802">
    <property type="entry name" value="TesA-like"/>
</dbReference>
<protein>
    <submittedName>
        <fullName evidence="4">Surfactin synthase thioesterase subunit</fullName>
    </submittedName>
</protein>
<evidence type="ECO:0000259" key="3">
    <source>
        <dbReference type="SMART" id="SM00824"/>
    </source>
</evidence>
<evidence type="ECO:0000256" key="1">
    <source>
        <dbReference type="ARBA" id="ARBA00007169"/>
    </source>
</evidence>
<sequence>MGTANDFGHWIRKLSSVEAPRANLVCFPHAGGSANFYVQFARRFGDLDVHGVQYPGRQDRRREPFRDSIEELAAETAELLSEWGADDANTQVPIVLLGNSMGALVAFEVAHRLEAAGSAPLALFACGRVAPTLLKDQSTHLKSDDAFLREMALLGGLGSELLQDEEIRDLVLPPMRADYRLAETYSCAPEMQLTAPIQVHIGNADPKVNEAEATLWKQSTTGDFTMTTHDGGHFFFTDNGDRLIDAVNSCVHDALAAKSVNMP</sequence>
<accession>A0A7W9QCR3</accession>
<dbReference type="InterPro" id="IPR012223">
    <property type="entry name" value="TEII"/>
</dbReference>
<evidence type="ECO:0000313" key="4">
    <source>
        <dbReference type="EMBL" id="MBB5937716.1"/>
    </source>
</evidence>